<dbReference type="Proteomes" id="UP001148614">
    <property type="component" value="Unassembled WGS sequence"/>
</dbReference>
<comment type="caution">
    <text evidence="1">The sequence shown here is derived from an EMBL/GenBank/DDBJ whole genome shotgun (WGS) entry which is preliminary data.</text>
</comment>
<dbReference type="EMBL" id="JANPWZ010000002">
    <property type="protein sequence ID" value="KAJ3580518.1"/>
    <property type="molecule type" value="Genomic_DNA"/>
</dbReference>
<dbReference type="AlphaFoldDB" id="A0A9W8NNK6"/>
<name>A0A9W8NNK6_9PEZI</name>
<keyword evidence="2" id="KW-1185">Reference proteome</keyword>
<organism evidence="1 2">
    <name type="scientific">Xylaria arbuscula</name>
    <dbReference type="NCBI Taxonomy" id="114810"/>
    <lineage>
        <taxon>Eukaryota</taxon>
        <taxon>Fungi</taxon>
        <taxon>Dikarya</taxon>
        <taxon>Ascomycota</taxon>
        <taxon>Pezizomycotina</taxon>
        <taxon>Sordariomycetes</taxon>
        <taxon>Xylariomycetidae</taxon>
        <taxon>Xylariales</taxon>
        <taxon>Xylariaceae</taxon>
        <taxon>Xylaria</taxon>
    </lineage>
</organism>
<protein>
    <submittedName>
        <fullName evidence="1">Uncharacterized protein</fullName>
    </submittedName>
</protein>
<evidence type="ECO:0000313" key="1">
    <source>
        <dbReference type="EMBL" id="KAJ3580518.1"/>
    </source>
</evidence>
<sequence length="137" mass="14909">MANISELPSEAMTALMGVETWLLEQQFVDVNASGIRFHSSPDLVGKCQPLLDYLPDRCKADFDPNRHDTRVTAIHVHATMTIPVKDGSNSLLIPMCIGGGATLDGSELHSLQYAELKQGVVATPEFYALLLLSRTIA</sequence>
<accession>A0A9W8NNK6</accession>
<evidence type="ECO:0000313" key="2">
    <source>
        <dbReference type="Proteomes" id="UP001148614"/>
    </source>
</evidence>
<reference evidence="1" key="1">
    <citation type="submission" date="2022-07" db="EMBL/GenBank/DDBJ databases">
        <title>Genome Sequence of Xylaria arbuscula.</title>
        <authorList>
            <person name="Buettner E."/>
        </authorList>
    </citation>
    <scope>NUCLEOTIDE SEQUENCE</scope>
    <source>
        <strain evidence="1">VT107</strain>
    </source>
</reference>
<gene>
    <name evidence="1" type="ORF">NPX13_g27</name>
</gene>
<proteinExistence type="predicted"/>